<dbReference type="OrthoDB" id="9769193at2"/>
<dbReference type="AlphaFoldDB" id="F5YNI2"/>
<dbReference type="InterPro" id="IPR028082">
    <property type="entry name" value="Peripla_BP_I"/>
</dbReference>
<dbReference type="GO" id="GO:0030246">
    <property type="term" value="F:carbohydrate binding"/>
    <property type="evidence" value="ECO:0007669"/>
    <property type="project" value="TreeGrafter"/>
</dbReference>
<feature type="signal peptide" evidence="4">
    <location>
        <begin position="1"/>
        <end position="18"/>
    </location>
</feature>
<evidence type="ECO:0000256" key="2">
    <source>
        <dbReference type="ARBA" id="ARBA00007639"/>
    </source>
</evidence>
<dbReference type="RefSeq" id="WP_015707254.1">
    <property type="nucleotide sequence ID" value="NC_015578.1"/>
</dbReference>
<dbReference type="InterPro" id="IPR050555">
    <property type="entry name" value="Bact_Solute-Bind_Prot2"/>
</dbReference>
<proteinExistence type="inferred from homology"/>
<gene>
    <name evidence="6" type="ordered locus">TREPR_3001</name>
</gene>
<name>F5YNI2_TREPZ</name>
<dbReference type="eggNOG" id="COG4213">
    <property type="taxonomic scope" value="Bacteria"/>
</dbReference>
<evidence type="ECO:0000313" key="7">
    <source>
        <dbReference type="Proteomes" id="UP000009223"/>
    </source>
</evidence>
<dbReference type="InterPro" id="IPR025997">
    <property type="entry name" value="SBP_2_dom"/>
</dbReference>
<evidence type="ECO:0000256" key="4">
    <source>
        <dbReference type="SAM" id="SignalP"/>
    </source>
</evidence>
<comment type="subcellular location">
    <subcellularLocation>
        <location evidence="1">Cell envelope</location>
    </subcellularLocation>
</comment>
<keyword evidence="7" id="KW-1185">Reference proteome</keyword>
<reference evidence="7" key="1">
    <citation type="submission" date="2009-12" db="EMBL/GenBank/DDBJ databases">
        <title>Complete sequence of Treponema primitia strain ZAS-2.</title>
        <authorList>
            <person name="Tetu S.G."/>
            <person name="Matson E."/>
            <person name="Ren Q."/>
            <person name="Seshadri R."/>
            <person name="Elbourne L."/>
            <person name="Hassan K.A."/>
            <person name="Durkin A."/>
            <person name="Radune D."/>
            <person name="Mohamoud Y."/>
            <person name="Shay R."/>
            <person name="Jin S."/>
            <person name="Zhang X."/>
            <person name="Lucey K."/>
            <person name="Ballor N.R."/>
            <person name="Ottesen E."/>
            <person name="Rosenthal R."/>
            <person name="Allen A."/>
            <person name="Leadbetter J.R."/>
            <person name="Paulsen I.T."/>
        </authorList>
    </citation>
    <scope>NUCLEOTIDE SEQUENCE [LARGE SCALE GENOMIC DNA]</scope>
    <source>
        <strain evidence="7">ATCC BAA-887 / DSM 12427 / ZAS-2</strain>
    </source>
</reference>
<protein>
    <submittedName>
        <fullName evidence="6">ABC transporter</fullName>
    </submittedName>
</protein>
<dbReference type="GO" id="GO:0030288">
    <property type="term" value="C:outer membrane-bounded periplasmic space"/>
    <property type="evidence" value="ECO:0007669"/>
    <property type="project" value="TreeGrafter"/>
</dbReference>
<evidence type="ECO:0000259" key="5">
    <source>
        <dbReference type="Pfam" id="PF13407"/>
    </source>
</evidence>
<dbReference type="CDD" id="cd19994">
    <property type="entry name" value="PBP1_ChvE"/>
    <property type="match status" value="1"/>
</dbReference>
<accession>F5YNI2</accession>
<reference evidence="6 7" key="2">
    <citation type="journal article" date="2011" name="ISME J.">
        <title>RNA-seq reveals cooperative metabolic interactions between two termite-gut spirochete species in co-culture.</title>
        <authorList>
            <person name="Rosenthal A.Z."/>
            <person name="Matson E.G."/>
            <person name="Eldar A."/>
            <person name="Leadbetter J.R."/>
        </authorList>
    </citation>
    <scope>NUCLEOTIDE SEQUENCE [LARGE SCALE GENOMIC DNA]</scope>
    <source>
        <strain evidence="7">ATCC BAA-887 / DSM 12427 / ZAS-2</strain>
    </source>
</reference>
<dbReference type="Pfam" id="PF13407">
    <property type="entry name" value="Peripla_BP_4"/>
    <property type="match status" value="1"/>
</dbReference>
<evidence type="ECO:0000313" key="6">
    <source>
        <dbReference type="EMBL" id="AEF85733.1"/>
    </source>
</evidence>
<comment type="similarity">
    <text evidence="2">Belongs to the bacterial solute-binding protein 2 family.</text>
</comment>
<dbReference type="Gene3D" id="3.40.50.2300">
    <property type="match status" value="2"/>
</dbReference>
<dbReference type="STRING" id="545694.TREPR_3001"/>
<keyword evidence="3 4" id="KW-0732">Signal</keyword>
<dbReference type="SUPFAM" id="SSF53822">
    <property type="entry name" value="Periplasmic binding protein-like I"/>
    <property type="match status" value="1"/>
</dbReference>
<feature type="chain" id="PRO_5003329869" evidence="4">
    <location>
        <begin position="19"/>
        <end position="382"/>
    </location>
</feature>
<sequence length="382" mass="39991">MKKISLVLVILLAFGAMAFAGGGQQGGGTGGASAAPLIGIAMPETTVLRWVKDGASLKAEAEKLGYRAELQNGNGDQVQQNQQIGNLLTQGAKLLVVGQLNDGVASAISDAARDKVAVIAYDRIIQNSADYDYYITFNNFKVGQLQGQGLVKAMNLDAATTAAPKYITYFAGSPTDGNAFFFFDGATSVLNPYIEKGVLKVVGPAPKDSKDTANFQRIATEGWLPNIAKNRMENLLTGDARSVTLDAVLAPNDTLARAIIEACLADAKYAQKLPVVSGQDAEAASLAMIKNGQQAMTVFKDTGKLAEAAIILADQILKGVANPVVPGAVLASSIGLESIGDTGKKVVKAYLLDPINITKDNWREPITAGFISADEVAANGLQ</sequence>
<feature type="domain" description="Periplasmic binding protein" evidence="5">
    <location>
        <begin position="40"/>
        <end position="319"/>
    </location>
</feature>
<evidence type="ECO:0000256" key="1">
    <source>
        <dbReference type="ARBA" id="ARBA00004196"/>
    </source>
</evidence>
<dbReference type="EMBL" id="CP001843">
    <property type="protein sequence ID" value="AEF85733.1"/>
    <property type="molecule type" value="Genomic_DNA"/>
</dbReference>
<organism evidence="6 7">
    <name type="scientific">Treponema primitia (strain ATCC BAA-887 / DSM 12427 / ZAS-2)</name>
    <dbReference type="NCBI Taxonomy" id="545694"/>
    <lineage>
        <taxon>Bacteria</taxon>
        <taxon>Pseudomonadati</taxon>
        <taxon>Spirochaetota</taxon>
        <taxon>Spirochaetia</taxon>
        <taxon>Spirochaetales</taxon>
        <taxon>Treponemataceae</taxon>
        <taxon>Treponema</taxon>
    </lineage>
</organism>
<dbReference type="PANTHER" id="PTHR30036">
    <property type="entry name" value="D-XYLOSE-BINDING PERIPLASMIC PROTEIN"/>
    <property type="match status" value="1"/>
</dbReference>
<dbReference type="PANTHER" id="PTHR30036:SF1">
    <property type="entry name" value="D-XYLOSE-BINDING PERIPLASMIC PROTEIN"/>
    <property type="match status" value="1"/>
</dbReference>
<dbReference type="HOGENOM" id="CLU_037628_13_1_12"/>
<dbReference type="KEGG" id="tpi:TREPR_3001"/>
<evidence type="ECO:0000256" key="3">
    <source>
        <dbReference type="ARBA" id="ARBA00022729"/>
    </source>
</evidence>
<dbReference type="Proteomes" id="UP000009223">
    <property type="component" value="Chromosome"/>
</dbReference>